<dbReference type="InterPro" id="IPR000742">
    <property type="entry name" value="EGF"/>
</dbReference>
<dbReference type="GO" id="GO:0005509">
    <property type="term" value="F:calcium ion binding"/>
    <property type="evidence" value="ECO:0007669"/>
    <property type="project" value="InterPro"/>
</dbReference>
<evidence type="ECO:0000256" key="2">
    <source>
        <dbReference type="ARBA" id="ARBA00022527"/>
    </source>
</evidence>
<feature type="non-terminal residue" evidence="21">
    <location>
        <position position="1"/>
    </location>
</feature>
<dbReference type="PROSITE" id="PS50011">
    <property type="entry name" value="PROTEIN_KINASE_DOM"/>
    <property type="match status" value="2"/>
</dbReference>
<dbReference type="FunFam" id="2.10.25.10:FF:000038">
    <property type="entry name" value="Fibrillin 2"/>
    <property type="match status" value="1"/>
</dbReference>
<dbReference type="InterPro" id="IPR045274">
    <property type="entry name" value="WAK-like"/>
</dbReference>
<dbReference type="InterPro" id="IPR000719">
    <property type="entry name" value="Prot_kinase_dom"/>
</dbReference>
<dbReference type="PROSITE" id="PS01187">
    <property type="entry name" value="EGF_CA"/>
    <property type="match status" value="2"/>
</dbReference>
<dbReference type="Pfam" id="PF13947">
    <property type="entry name" value="GUB_WAK_bind"/>
    <property type="match status" value="1"/>
</dbReference>
<dbReference type="CDD" id="cd00054">
    <property type="entry name" value="EGF_CA"/>
    <property type="match status" value="3"/>
</dbReference>
<keyword evidence="13 19" id="KW-0472">Membrane</keyword>
<evidence type="ECO:0000256" key="6">
    <source>
        <dbReference type="ARBA" id="ARBA00022692"/>
    </source>
</evidence>
<evidence type="ECO:0000256" key="17">
    <source>
        <dbReference type="PROSITE-ProRule" id="PRU10141"/>
    </source>
</evidence>
<dbReference type="Gene3D" id="3.30.200.20">
    <property type="entry name" value="Phosphorylase Kinase, domain 1"/>
    <property type="match status" value="2"/>
</dbReference>
<evidence type="ECO:0000256" key="10">
    <source>
        <dbReference type="ARBA" id="ARBA00022777"/>
    </source>
</evidence>
<evidence type="ECO:0000256" key="14">
    <source>
        <dbReference type="ARBA" id="ARBA00023157"/>
    </source>
</evidence>
<proteinExistence type="predicted"/>
<feature type="transmembrane region" description="Helical" evidence="19">
    <location>
        <begin position="1160"/>
        <end position="1183"/>
    </location>
</feature>
<dbReference type="PROSITE" id="PS00107">
    <property type="entry name" value="PROTEIN_KINASE_ATP"/>
    <property type="match status" value="2"/>
</dbReference>
<keyword evidence="11 17" id="KW-0067">ATP-binding</keyword>
<keyword evidence="4" id="KW-0597">Phosphoprotein</keyword>
<keyword evidence="8" id="KW-0677">Repeat</keyword>
<dbReference type="SMART" id="SM00179">
    <property type="entry name" value="EGF_CA"/>
    <property type="match status" value="3"/>
</dbReference>
<evidence type="ECO:0000256" key="5">
    <source>
        <dbReference type="ARBA" id="ARBA00022679"/>
    </source>
</evidence>
<evidence type="ECO:0000256" key="12">
    <source>
        <dbReference type="ARBA" id="ARBA00022989"/>
    </source>
</evidence>
<feature type="binding site" evidence="17">
    <location>
        <position position="1259"/>
    </location>
    <ligand>
        <name>ATP</name>
        <dbReference type="ChEBI" id="CHEBI:30616"/>
    </ligand>
</feature>
<dbReference type="GO" id="GO:0030247">
    <property type="term" value="F:polysaccharide binding"/>
    <property type="evidence" value="ECO:0007669"/>
    <property type="project" value="InterPro"/>
</dbReference>
<dbReference type="Gene3D" id="1.10.510.10">
    <property type="entry name" value="Transferase(Phosphotransferase) domain 1"/>
    <property type="match status" value="2"/>
</dbReference>
<evidence type="ECO:0000256" key="3">
    <source>
        <dbReference type="ARBA" id="ARBA00022536"/>
    </source>
</evidence>
<dbReference type="PANTHER" id="PTHR27005:SF283">
    <property type="entry name" value="OS02G0633066 PROTEIN"/>
    <property type="match status" value="1"/>
</dbReference>
<dbReference type="Pfam" id="PF00069">
    <property type="entry name" value="Pkinase"/>
    <property type="match status" value="1"/>
</dbReference>
<keyword evidence="12 19" id="KW-1133">Transmembrane helix</keyword>
<evidence type="ECO:0000259" key="20">
    <source>
        <dbReference type="PROSITE" id="PS50011"/>
    </source>
</evidence>
<feature type="transmembrane region" description="Helical" evidence="19">
    <location>
        <begin position="393"/>
        <end position="416"/>
    </location>
</feature>
<evidence type="ECO:0000256" key="7">
    <source>
        <dbReference type="ARBA" id="ARBA00022729"/>
    </source>
</evidence>
<evidence type="ECO:0000256" key="19">
    <source>
        <dbReference type="SAM" id="Phobius"/>
    </source>
</evidence>
<dbReference type="Gene3D" id="2.10.25.10">
    <property type="entry name" value="Laminin"/>
    <property type="match status" value="3"/>
</dbReference>
<keyword evidence="10" id="KW-0418">Kinase</keyword>
<dbReference type="Pfam" id="PF07645">
    <property type="entry name" value="EGF_CA"/>
    <property type="match status" value="2"/>
</dbReference>
<dbReference type="SMART" id="SM00181">
    <property type="entry name" value="EGF"/>
    <property type="match status" value="4"/>
</dbReference>
<feature type="binding site" evidence="17">
    <location>
        <position position="491"/>
    </location>
    <ligand>
        <name>ATP</name>
        <dbReference type="ChEBI" id="CHEBI:30616"/>
    </ligand>
</feature>
<dbReference type="InterPro" id="IPR049883">
    <property type="entry name" value="NOTCH1_EGF-like"/>
</dbReference>
<dbReference type="GO" id="GO:0007166">
    <property type="term" value="P:cell surface receptor signaling pathway"/>
    <property type="evidence" value="ECO:0007669"/>
    <property type="project" value="InterPro"/>
</dbReference>
<dbReference type="FunFam" id="1.10.510.10:FF:000084">
    <property type="entry name" value="Wall-associated receptor kinase 2"/>
    <property type="match status" value="2"/>
</dbReference>
<dbReference type="PROSITE" id="PS00108">
    <property type="entry name" value="PROTEIN_KINASE_ST"/>
    <property type="match status" value="2"/>
</dbReference>
<name>A0A8D7BCF9_MUSAM</name>
<dbReference type="FunFam" id="3.30.200.20:FF:000043">
    <property type="entry name" value="Wall-associated receptor kinase 2"/>
    <property type="match status" value="2"/>
</dbReference>
<dbReference type="SUPFAM" id="SSF57196">
    <property type="entry name" value="EGF/Laminin"/>
    <property type="match status" value="2"/>
</dbReference>
<comment type="subcellular location">
    <subcellularLocation>
        <location evidence="1">Membrane</location>
        <topology evidence="1">Single-pass type I membrane protein</topology>
    </subcellularLocation>
</comment>
<keyword evidence="15" id="KW-0325">Glycoprotein</keyword>
<dbReference type="InterPro" id="IPR000152">
    <property type="entry name" value="EGF-type_Asp/Asn_hydroxyl_site"/>
</dbReference>
<dbReference type="InterPro" id="IPR018097">
    <property type="entry name" value="EGF_Ca-bd_CS"/>
</dbReference>
<evidence type="ECO:0000256" key="4">
    <source>
        <dbReference type="ARBA" id="ARBA00022553"/>
    </source>
</evidence>
<reference evidence="21" key="1">
    <citation type="submission" date="2021-03" db="EMBL/GenBank/DDBJ databases">
        <authorList>
            <consortium name="Genoscope - CEA"/>
            <person name="William W."/>
        </authorList>
    </citation>
    <scope>NUCLEOTIDE SEQUENCE</scope>
    <source>
        <strain evidence="21">Doubled-haploid Pahang</strain>
    </source>
</reference>
<sequence length="1510" mass="166088">QVNTLVDSGCKSSLSLLIRHNWVTRSAAAIKKTTGRREVAGSLAMNLRVPLLLLLLLLFLPPQPSSSSSDLNPNVFEADASNCTNIPYPFGVRNLSSFIPGFEIDCNVRGGLPTLSIGTKKLQLLNISVQEGYVRGLLSPLAFGYCSRGLAAPTTGISLEGTPFSFSDTRNKYTVIGCDAMVVFQGPGGSHAHNDIRGCVAFCASPFTQQSMVNGYCSGIGCCQAAVPRGLKSFNASHSSIRNLTHCHVDNSTCSEVFLVDQNDFTFSARDVNTITGSTTRPVVLDWAIGNETCDEVKHRNKSELACGHNSDCYDSPNGGYRCNCSQGYAGNPYLSTTQGCTDIDECSYPHSNPCVWKCINMRGSFHCPCPPGSSGDGKHGGSGCQRDTFLEIGLGIGLSLLVMIVGGGTWVYFGLQRRRLTKVKQQHFLQNGGLLLQQHVSSREFSARIFTIEELERATDNFDEVNVVGRGGHGTVYRGVLPDQQVVAIKRSKFMDESQIEHFINEVAILFRIRHRNVVRLLGCCLETQIPLLVYEFVSNGSLFQHLHESGGAPPLSWETRLRIAAETAGALAFLHCKPSAPVIHRDVKSANILLDENYTAKVSDFGASRLVPLNQTHVTTLVQGTLGYLDPEYFHTSQLTEKSDVYSFGVVLLELLTSEKPISFCRSETARNLVAHFYTYLKENNLLNLVDARLVEEAGAMQLLAIAQVAKTCVALESSERPTMKELAVELSALSRLMKRHAELRRPQEEEDGSSQRLAPHGSGNDVGRDDDAEMHLFLTRSSKLRSRRHLVYGREREERMRETRRGSMSPLAFVALLQLLSLPPLASGNRLNPSVLQKNSPHCYDIPVPFPFGINGTGTFRPGFEITCSNTQGNPAMLSFGANLQFQLLNISLEAHTQIVGRAITWFCYNTTTGEDVPFSLAIDLKGTPFTYSDTMNKFTAIGCDAMAMIQGSGPHNYTGGCVSFCATRDSVISGSCSSVGCCQASVPRGLKSLKLNFSSIRTMTGSKKDTSGACSKAFIVDKDWFKFSTEDLEANDNDDNRPVVLEWSIGNQTCEEVQRRKPPDYACVDEHSRCYNSGNGIGYRCNCSQGYAGNPYVSGGCRDIDECIDPRMNNCVWRCINKEGDFDCICPPGSSGDGRKQGSGCRKIYSISDGHAGAGLGLALLVMLLLVGVCAYWGVKRRKTRKLKQKYFLQNGGLLLQQQISSRQAAARIFSSEELESATENFNETRVLGHGGYGTVYRGVLSDGRVVAIKKSKLVDQSQIEQFINEVVILSQVNHKNVVKLLGCCLETQVPLLVYEYISNGTLSHHVHGSRVPMSWENRLRIAVETAGALAYLHSASAKPIIHRDVKSANILLDEDYTAKVSDFGASRLIPYDQTHLTTLVQGTLGYLDPEYFRTSILTEKSDVYSFGVVLMELLMREKPISPGRPEEERNLAFRFVTLLEEKRLLSVVDRRTVEEAGERQLHAAAQLARRCLNLRGEDRPTMKEVTVELNALGRLLMQHSA</sequence>
<dbReference type="CDD" id="cd14066">
    <property type="entry name" value="STKc_IRAK"/>
    <property type="match status" value="2"/>
</dbReference>
<feature type="region of interest" description="Disordered" evidence="18">
    <location>
        <begin position="745"/>
        <end position="773"/>
    </location>
</feature>
<comment type="function">
    <text evidence="16">Serine/threonine-protein kinase that may function as a signaling receptor of extracellular matrix component. Binding to pectin may have significance in the control of cell expansion, morphogenesis and development.</text>
</comment>
<keyword evidence="14" id="KW-1015">Disulfide bond</keyword>
<organism evidence="21">
    <name type="scientific">Musa acuminata subsp. malaccensis</name>
    <name type="common">Wild banana</name>
    <name type="synonym">Musa malaccensis</name>
    <dbReference type="NCBI Taxonomy" id="214687"/>
    <lineage>
        <taxon>Eukaryota</taxon>
        <taxon>Viridiplantae</taxon>
        <taxon>Streptophyta</taxon>
        <taxon>Embryophyta</taxon>
        <taxon>Tracheophyta</taxon>
        <taxon>Spermatophyta</taxon>
        <taxon>Magnoliopsida</taxon>
        <taxon>Liliopsida</taxon>
        <taxon>Zingiberales</taxon>
        <taxon>Musaceae</taxon>
        <taxon>Musa</taxon>
    </lineage>
</organism>
<feature type="domain" description="Protein kinase" evidence="20">
    <location>
        <begin position="1230"/>
        <end position="1510"/>
    </location>
</feature>
<keyword evidence="5" id="KW-0808">Transferase</keyword>
<dbReference type="GO" id="GO:0004674">
    <property type="term" value="F:protein serine/threonine kinase activity"/>
    <property type="evidence" value="ECO:0007669"/>
    <property type="project" value="UniProtKB-KW"/>
</dbReference>
<evidence type="ECO:0000256" key="11">
    <source>
        <dbReference type="ARBA" id="ARBA00022840"/>
    </source>
</evidence>
<evidence type="ECO:0000256" key="18">
    <source>
        <dbReference type="SAM" id="MobiDB-lite"/>
    </source>
</evidence>
<feature type="domain" description="Protein kinase" evidence="20">
    <location>
        <begin position="463"/>
        <end position="746"/>
    </location>
</feature>
<feature type="non-terminal residue" evidence="21">
    <location>
        <position position="1510"/>
    </location>
</feature>
<evidence type="ECO:0000256" key="15">
    <source>
        <dbReference type="ARBA" id="ARBA00023180"/>
    </source>
</evidence>
<dbReference type="GO" id="GO:0016020">
    <property type="term" value="C:membrane"/>
    <property type="evidence" value="ECO:0007669"/>
    <property type="project" value="UniProtKB-SubCell"/>
</dbReference>
<dbReference type="PROSITE" id="PS00010">
    <property type="entry name" value="ASX_HYDROXYL"/>
    <property type="match status" value="1"/>
</dbReference>
<accession>A0A8D7BCF9</accession>
<protein>
    <submittedName>
        <fullName evidence="21">(wild Malaysian banana) hypothetical protein</fullName>
    </submittedName>
</protein>
<dbReference type="GO" id="GO:0005524">
    <property type="term" value="F:ATP binding"/>
    <property type="evidence" value="ECO:0007669"/>
    <property type="project" value="UniProtKB-UniRule"/>
</dbReference>
<evidence type="ECO:0000256" key="8">
    <source>
        <dbReference type="ARBA" id="ARBA00022737"/>
    </source>
</evidence>
<dbReference type="EMBL" id="HG996475">
    <property type="protein sequence ID" value="CAG1863693.1"/>
    <property type="molecule type" value="Genomic_DNA"/>
</dbReference>
<keyword evidence="3" id="KW-0245">EGF-like domain</keyword>
<evidence type="ECO:0000256" key="13">
    <source>
        <dbReference type="ARBA" id="ARBA00023136"/>
    </source>
</evidence>
<dbReference type="SMART" id="SM00220">
    <property type="entry name" value="S_TKc"/>
    <property type="match status" value="2"/>
</dbReference>
<gene>
    <name evidence="21" type="ORF">GSMUA_19350.1</name>
</gene>
<keyword evidence="6 19" id="KW-0812">Transmembrane</keyword>
<evidence type="ECO:0000313" key="21">
    <source>
        <dbReference type="EMBL" id="CAG1863693.1"/>
    </source>
</evidence>
<dbReference type="InterPro" id="IPR001245">
    <property type="entry name" value="Ser-Thr/Tyr_kinase_cat_dom"/>
</dbReference>
<keyword evidence="7" id="KW-0732">Signal</keyword>
<dbReference type="InterPro" id="IPR001881">
    <property type="entry name" value="EGF-like_Ca-bd_dom"/>
</dbReference>
<keyword evidence="9 17" id="KW-0547">Nucleotide-binding</keyword>
<dbReference type="InterPro" id="IPR025287">
    <property type="entry name" value="WAK_GUB"/>
</dbReference>
<evidence type="ECO:0000256" key="16">
    <source>
        <dbReference type="ARBA" id="ARBA00058961"/>
    </source>
</evidence>
<dbReference type="PANTHER" id="PTHR27005">
    <property type="entry name" value="WALL-ASSOCIATED RECEPTOR KINASE-LIKE 21"/>
    <property type="match status" value="1"/>
</dbReference>
<evidence type="ECO:0000256" key="9">
    <source>
        <dbReference type="ARBA" id="ARBA00022741"/>
    </source>
</evidence>
<dbReference type="InterPro" id="IPR008271">
    <property type="entry name" value="Ser/Thr_kinase_AS"/>
</dbReference>
<dbReference type="InterPro" id="IPR017441">
    <property type="entry name" value="Protein_kinase_ATP_BS"/>
</dbReference>
<dbReference type="InterPro" id="IPR011009">
    <property type="entry name" value="Kinase-like_dom_sf"/>
</dbReference>
<dbReference type="Pfam" id="PF07714">
    <property type="entry name" value="PK_Tyr_Ser-Thr"/>
    <property type="match status" value="1"/>
</dbReference>
<dbReference type="SUPFAM" id="SSF56112">
    <property type="entry name" value="Protein kinase-like (PK-like)"/>
    <property type="match status" value="2"/>
</dbReference>
<evidence type="ECO:0000256" key="1">
    <source>
        <dbReference type="ARBA" id="ARBA00004479"/>
    </source>
</evidence>
<keyword evidence="2" id="KW-0723">Serine/threonine-protein kinase</keyword>